<protein>
    <submittedName>
        <fullName evidence="1">Uncharacterized protein</fullName>
    </submittedName>
</protein>
<proteinExistence type="predicted"/>
<reference evidence="1" key="1">
    <citation type="submission" date="2018-07" db="EMBL/GenBank/DDBJ databases">
        <authorList>
            <person name="Quirk P.G."/>
            <person name="Krulwich T.A."/>
        </authorList>
    </citation>
    <scope>NUCLEOTIDE SEQUENCE</scope>
</reference>
<dbReference type="EMBL" id="UIDG01000135">
    <property type="protein sequence ID" value="SUS05872.1"/>
    <property type="molecule type" value="Genomic_DNA"/>
</dbReference>
<evidence type="ECO:0000313" key="1">
    <source>
        <dbReference type="EMBL" id="SUS05872.1"/>
    </source>
</evidence>
<sequence>MKRIVVATEAEFWEALESFRAPRSVFDAQGDSHGEIDMRLIDGIESVIAPSLGTWNHSERWWHQMDFYGDGIRSLVFAAAQFSPSFVPALRQLLVGEHSDFCILCQVSHSLVDQDDGKIGSLAIRSDALLVSYPLVEFLRGEILLCVQADRWGYAGIKPTVAGQRRINTALGVTWPKLIPAGMRFEMHSSLSSTTKPLH</sequence>
<name>A0A380TCQ5_9ZZZZ</name>
<dbReference type="AlphaFoldDB" id="A0A380TCQ5"/>
<organism evidence="1">
    <name type="scientific">metagenome</name>
    <dbReference type="NCBI Taxonomy" id="256318"/>
    <lineage>
        <taxon>unclassified sequences</taxon>
        <taxon>metagenomes</taxon>
    </lineage>
</organism>
<accession>A0A380TCQ5</accession>
<gene>
    <name evidence="1" type="ORF">DF3PB_220009</name>
</gene>